<dbReference type="InterPro" id="IPR011025">
    <property type="entry name" value="GproteinA_insert"/>
</dbReference>
<evidence type="ECO:0000256" key="1">
    <source>
        <dbReference type="ARBA" id="ARBA00022741"/>
    </source>
</evidence>
<organism evidence="3 4">
    <name type="scientific">Ilyodon furcidens</name>
    <name type="common">goldbreast splitfin</name>
    <dbReference type="NCBI Taxonomy" id="33524"/>
    <lineage>
        <taxon>Eukaryota</taxon>
        <taxon>Metazoa</taxon>
        <taxon>Chordata</taxon>
        <taxon>Craniata</taxon>
        <taxon>Vertebrata</taxon>
        <taxon>Euteleostomi</taxon>
        <taxon>Actinopterygii</taxon>
        <taxon>Neopterygii</taxon>
        <taxon>Teleostei</taxon>
        <taxon>Neoteleostei</taxon>
        <taxon>Acanthomorphata</taxon>
        <taxon>Ovalentaria</taxon>
        <taxon>Atherinomorphae</taxon>
        <taxon>Cyprinodontiformes</taxon>
        <taxon>Goodeidae</taxon>
        <taxon>Ilyodon</taxon>
    </lineage>
</organism>
<keyword evidence="4" id="KW-1185">Reference proteome</keyword>
<sequence>MTECVTDYLNFCVDPHQSGIRVLVDAREKLHIPWGDPSNQQHGDNMMAFDTRAAMAHGHGMVQTKVFQHYLPSIRALWADQGIQNAYDRRREFQLGESVKYFLDNLEKLGQLVSPTHTTLRTPHSHSH</sequence>
<proteinExistence type="predicted"/>
<protein>
    <submittedName>
        <fullName evidence="3">Guanine nucleotide-binding protein subunit alpha-13</fullName>
    </submittedName>
</protein>
<keyword evidence="1" id="KW-0547">Nucleotide-binding</keyword>
<evidence type="ECO:0000256" key="2">
    <source>
        <dbReference type="ARBA" id="ARBA00023134"/>
    </source>
</evidence>
<dbReference type="Gene3D" id="1.10.400.10">
    <property type="entry name" value="GI Alpha 1, domain 2-like"/>
    <property type="match status" value="1"/>
</dbReference>
<dbReference type="Proteomes" id="UP001482620">
    <property type="component" value="Unassembled WGS sequence"/>
</dbReference>
<gene>
    <name evidence="3" type="primary">GNA13_3</name>
    <name evidence="3" type="ORF">ILYODFUR_030529</name>
</gene>
<accession>A0ABV0VA02</accession>
<evidence type="ECO:0000313" key="3">
    <source>
        <dbReference type="EMBL" id="MEQ2253281.1"/>
    </source>
</evidence>
<keyword evidence="2" id="KW-0342">GTP-binding</keyword>
<dbReference type="SUPFAM" id="SSF47895">
    <property type="entry name" value="Transducin (alpha subunit), insertion domain"/>
    <property type="match status" value="1"/>
</dbReference>
<dbReference type="InterPro" id="IPR001019">
    <property type="entry name" value="Gprotein_alpha_su"/>
</dbReference>
<dbReference type="EMBL" id="JAHRIQ010097236">
    <property type="protein sequence ID" value="MEQ2253281.1"/>
    <property type="molecule type" value="Genomic_DNA"/>
</dbReference>
<reference evidence="3 4" key="1">
    <citation type="submission" date="2021-06" db="EMBL/GenBank/DDBJ databases">
        <authorList>
            <person name="Palmer J.M."/>
        </authorList>
    </citation>
    <scope>NUCLEOTIDE SEQUENCE [LARGE SCALE GENOMIC DNA]</scope>
    <source>
        <strain evidence="4">if_2019</strain>
        <tissue evidence="3">Muscle</tissue>
    </source>
</reference>
<name>A0ABV0VA02_9TELE</name>
<comment type="caution">
    <text evidence="3">The sequence shown here is derived from an EMBL/GenBank/DDBJ whole genome shotgun (WGS) entry which is preliminary data.</text>
</comment>
<evidence type="ECO:0000313" key="4">
    <source>
        <dbReference type="Proteomes" id="UP001482620"/>
    </source>
</evidence>
<dbReference type="PANTHER" id="PTHR10218:SF85">
    <property type="entry name" value="GUANINE NUCLEOTIDE-BINDING PROTEIN SUBUNIT ALPHA-13"/>
    <property type="match status" value="1"/>
</dbReference>
<dbReference type="PANTHER" id="PTHR10218">
    <property type="entry name" value="GTP-BINDING PROTEIN ALPHA SUBUNIT"/>
    <property type="match status" value="1"/>
</dbReference>
<dbReference type="Pfam" id="PF00503">
    <property type="entry name" value="G-alpha"/>
    <property type="match status" value="1"/>
</dbReference>